<reference evidence="15" key="1">
    <citation type="submission" date="2025-08" db="UniProtKB">
        <authorList>
            <consortium name="RefSeq"/>
        </authorList>
    </citation>
    <scope>IDENTIFICATION</scope>
    <source>
        <tissue evidence="15">Whole sample</tissue>
    </source>
</reference>
<dbReference type="GO" id="GO:0005886">
    <property type="term" value="C:plasma membrane"/>
    <property type="evidence" value="ECO:0007669"/>
    <property type="project" value="TreeGrafter"/>
</dbReference>
<evidence type="ECO:0000256" key="2">
    <source>
        <dbReference type="ARBA" id="ARBA00022448"/>
    </source>
</evidence>
<evidence type="ECO:0000256" key="9">
    <source>
        <dbReference type="ARBA" id="ARBA00023201"/>
    </source>
</evidence>
<keyword evidence="7 11" id="KW-0406">Ion transport</keyword>
<feature type="region of interest" description="Disordered" evidence="12">
    <location>
        <begin position="1"/>
        <end position="31"/>
    </location>
</feature>
<evidence type="ECO:0000256" key="5">
    <source>
        <dbReference type="ARBA" id="ARBA00022989"/>
    </source>
</evidence>
<dbReference type="AlphaFoldDB" id="A0A8B8DPJ3"/>
<proteinExistence type="inferred from homology"/>
<evidence type="ECO:0000256" key="7">
    <source>
        <dbReference type="ARBA" id="ARBA00023065"/>
    </source>
</evidence>
<feature type="transmembrane region" description="Helical" evidence="13">
    <location>
        <begin position="87"/>
        <end position="108"/>
    </location>
</feature>
<keyword evidence="6" id="KW-0915">Sodium</keyword>
<evidence type="ECO:0000256" key="11">
    <source>
        <dbReference type="RuleBase" id="RU000679"/>
    </source>
</evidence>
<evidence type="ECO:0000313" key="15">
    <source>
        <dbReference type="RefSeq" id="XP_022329705.1"/>
    </source>
</evidence>
<sequence>METGRKPRVIKKRVTRDLPPPEVNETEPVPREAFTGKKSHNFKEFVQKRIEEQNRISLKERTHDFINETSFTAITRIVKANTIFKKILWLILVLAMMAWLAIQCYWLLEKYFNYPVEVKIEIKSASKLDFPSVTVCNRNPLKRSKLTASVFSKLSETFDLKTDATLYNGAMDRLRKHSDPQHSHGNMTMLAQEHGFSMWDGLENATVANSFYQTASSEIVAAAAYATRALLEDDGDIEEYGHQKTDMITSCVFSGYQCSPANFTYLHNSKYGNCYTFNSVKDPNPALYTYYAGPLMGLTLEFNIQQSEYISALAPDAGIRVSIHERGTYPFPEDDGFTVAPGSATSVALKQVSIGRLEPNHGNCSLNPSAVDDYMTRYGFPYHKTTCLKSCYQQKLMQYCNCACPNFLVPQNYTSMCDFTNETTGMCTNQAVEKWEECDGQCPSTCQEKKYKTVVTSSAWPSQAYQSYLENRMKMTSNEFMVGGPGNSMDDNLVKLEIYFAEMTYENIEAQKAYESQNLISDIGGQLGLWLGLSAITFGEIVEFAMSVFRLCTAKFLTKKHRTEDLTPVISLRNGRS</sequence>
<gene>
    <name evidence="15" type="primary">LOC111128402</name>
</gene>
<evidence type="ECO:0000256" key="3">
    <source>
        <dbReference type="ARBA" id="ARBA00022461"/>
    </source>
</evidence>
<evidence type="ECO:0000256" key="1">
    <source>
        <dbReference type="ARBA" id="ARBA00004141"/>
    </source>
</evidence>
<keyword evidence="3 11" id="KW-0894">Sodium channel</keyword>
<dbReference type="Proteomes" id="UP000694844">
    <property type="component" value="Chromosome 4"/>
</dbReference>
<dbReference type="Gene3D" id="2.60.470.10">
    <property type="entry name" value="Acid-sensing ion channels like domains"/>
    <property type="match status" value="1"/>
</dbReference>
<name>A0A8B8DPJ3_CRAVI</name>
<evidence type="ECO:0000256" key="8">
    <source>
        <dbReference type="ARBA" id="ARBA00023136"/>
    </source>
</evidence>
<keyword evidence="14" id="KW-1185">Reference proteome</keyword>
<protein>
    <submittedName>
        <fullName evidence="15">Degenerin del-1-like</fullName>
    </submittedName>
</protein>
<dbReference type="KEGG" id="cvn:111128402"/>
<keyword evidence="9 11" id="KW-0739">Sodium transport</keyword>
<organism evidence="14 15">
    <name type="scientific">Crassostrea virginica</name>
    <name type="common">Eastern oyster</name>
    <dbReference type="NCBI Taxonomy" id="6565"/>
    <lineage>
        <taxon>Eukaryota</taxon>
        <taxon>Metazoa</taxon>
        <taxon>Spiralia</taxon>
        <taxon>Lophotrochozoa</taxon>
        <taxon>Mollusca</taxon>
        <taxon>Bivalvia</taxon>
        <taxon>Autobranchia</taxon>
        <taxon>Pteriomorphia</taxon>
        <taxon>Ostreida</taxon>
        <taxon>Ostreoidea</taxon>
        <taxon>Ostreidae</taxon>
        <taxon>Crassostrea</taxon>
    </lineage>
</organism>
<dbReference type="Pfam" id="PF00858">
    <property type="entry name" value="ASC"/>
    <property type="match status" value="1"/>
</dbReference>
<keyword evidence="2 11" id="KW-0813">Transport</keyword>
<keyword evidence="4 11" id="KW-0812">Transmembrane</keyword>
<dbReference type="InterPro" id="IPR001873">
    <property type="entry name" value="ENaC"/>
</dbReference>
<evidence type="ECO:0000313" key="14">
    <source>
        <dbReference type="Proteomes" id="UP000694844"/>
    </source>
</evidence>
<evidence type="ECO:0000256" key="4">
    <source>
        <dbReference type="ARBA" id="ARBA00022692"/>
    </source>
</evidence>
<keyword evidence="5 13" id="KW-1133">Transmembrane helix</keyword>
<evidence type="ECO:0000256" key="13">
    <source>
        <dbReference type="SAM" id="Phobius"/>
    </source>
</evidence>
<dbReference type="GeneID" id="111128402"/>
<feature type="compositionally biased region" description="Basic residues" evidence="12">
    <location>
        <begin position="1"/>
        <end position="14"/>
    </location>
</feature>
<dbReference type="PANTHER" id="PTHR11690">
    <property type="entry name" value="AMILORIDE-SENSITIVE SODIUM CHANNEL-RELATED"/>
    <property type="match status" value="1"/>
</dbReference>
<dbReference type="PROSITE" id="PS01206">
    <property type="entry name" value="ASC"/>
    <property type="match status" value="1"/>
</dbReference>
<dbReference type="OrthoDB" id="6021021at2759"/>
<keyword evidence="10 11" id="KW-0407">Ion channel</keyword>
<dbReference type="GO" id="GO:0015280">
    <property type="term" value="F:ligand-gated sodium channel activity"/>
    <property type="evidence" value="ECO:0007669"/>
    <property type="project" value="TreeGrafter"/>
</dbReference>
<evidence type="ECO:0000256" key="10">
    <source>
        <dbReference type="ARBA" id="ARBA00023303"/>
    </source>
</evidence>
<evidence type="ECO:0000256" key="12">
    <source>
        <dbReference type="SAM" id="MobiDB-lite"/>
    </source>
</evidence>
<comment type="similarity">
    <text evidence="11">Belongs to the amiloride-sensitive sodium channel (TC 1.A.6) family.</text>
</comment>
<dbReference type="PANTHER" id="PTHR11690:SF248">
    <property type="entry name" value="PICKPOCKET 17, ISOFORM A"/>
    <property type="match status" value="1"/>
</dbReference>
<dbReference type="PRINTS" id="PR01078">
    <property type="entry name" value="AMINACHANNEL"/>
</dbReference>
<keyword evidence="8 13" id="KW-0472">Membrane</keyword>
<comment type="subcellular location">
    <subcellularLocation>
        <location evidence="1">Membrane</location>
        <topology evidence="1">Multi-pass membrane protein</topology>
    </subcellularLocation>
</comment>
<dbReference type="InterPro" id="IPR020903">
    <property type="entry name" value="ENaC_CS"/>
</dbReference>
<accession>A0A8B8DPJ3</accession>
<dbReference type="RefSeq" id="XP_022329705.1">
    <property type="nucleotide sequence ID" value="XM_022473997.1"/>
</dbReference>
<evidence type="ECO:0000256" key="6">
    <source>
        <dbReference type="ARBA" id="ARBA00023053"/>
    </source>
</evidence>